<dbReference type="GO" id="GO:0005975">
    <property type="term" value="P:carbohydrate metabolic process"/>
    <property type="evidence" value="ECO:0007669"/>
    <property type="project" value="InterPro"/>
</dbReference>
<accession>A0A412GTG9</accession>
<comment type="caution">
    <text evidence="5">The sequence shown here is derived from an EMBL/GenBank/DDBJ whole genome shotgun (WGS) entry which is preliminary data.</text>
</comment>
<keyword evidence="3 4" id="KW-0326">Glycosidase</keyword>
<dbReference type="GO" id="GO:0004650">
    <property type="term" value="F:polygalacturonase activity"/>
    <property type="evidence" value="ECO:0007669"/>
    <property type="project" value="InterPro"/>
</dbReference>
<gene>
    <name evidence="5" type="ORF">DWY20_05215</name>
</gene>
<dbReference type="InterPro" id="IPR051801">
    <property type="entry name" value="GH28_Enzymes"/>
</dbReference>
<dbReference type="PANTHER" id="PTHR31339">
    <property type="entry name" value="PECTIN LYASE-RELATED"/>
    <property type="match status" value="1"/>
</dbReference>
<evidence type="ECO:0000313" key="5">
    <source>
        <dbReference type="EMBL" id="RGR98099.1"/>
    </source>
</evidence>
<reference evidence="5 6" key="1">
    <citation type="submission" date="2018-08" db="EMBL/GenBank/DDBJ databases">
        <title>A genome reference for cultivated species of the human gut microbiota.</title>
        <authorList>
            <person name="Zou Y."/>
            <person name="Xue W."/>
            <person name="Luo G."/>
        </authorList>
    </citation>
    <scope>NUCLEOTIDE SEQUENCE [LARGE SCALE GENOMIC DNA]</scope>
    <source>
        <strain evidence="5 6">AF24-2</strain>
    </source>
</reference>
<dbReference type="Proteomes" id="UP000285864">
    <property type="component" value="Unassembled WGS sequence"/>
</dbReference>
<evidence type="ECO:0000256" key="1">
    <source>
        <dbReference type="ARBA" id="ARBA00008834"/>
    </source>
</evidence>
<evidence type="ECO:0000256" key="2">
    <source>
        <dbReference type="ARBA" id="ARBA00022801"/>
    </source>
</evidence>
<evidence type="ECO:0000313" key="6">
    <source>
        <dbReference type="Proteomes" id="UP000285864"/>
    </source>
</evidence>
<dbReference type="PANTHER" id="PTHR31339:SF9">
    <property type="entry name" value="PLASMIN AND FIBRONECTIN-BINDING PROTEIN A"/>
    <property type="match status" value="1"/>
</dbReference>
<dbReference type="EMBL" id="QRUU01000015">
    <property type="protein sequence ID" value="RGR98099.1"/>
    <property type="molecule type" value="Genomic_DNA"/>
</dbReference>
<evidence type="ECO:0000256" key="3">
    <source>
        <dbReference type="ARBA" id="ARBA00023295"/>
    </source>
</evidence>
<dbReference type="InterPro" id="IPR011050">
    <property type="entry name" value="Pectin_lyase_fold/virulence"/>
</dbReference>
<comment type="similarity">
    <text evidence="1 4">Belongs to the glycosyl hydrolase 28 family.</text>
</comment>
<protein>
    <submittedName>
        <fullName evidence="5">Glycoside hydrolase family 28 protein</fullName>
    </submittedName>
</protein>
<name>A0A412GTG9_9BACT</name>
<dbReference type="InterPro" id="IPR000743">
    <property type="entry name" value="Glyco_hydro_28"/>
</dbReference>
<dbReference type="Gene3D" id="2.160.20.10">
    <property type="entry name" value="Single-stranded right-handed beta-helix, Pectin lyase-like"/>
    <property type="match status" value="1"/>
</dbReference>
<proteinExistence type="inferred from homology"/>
<dbReference type="InterPro" id="IPR006626">
    <property type="entry name" value="PbH1"/>
</dbReference>
<organism evidence="5 6">
    <name type="scientific">Phocaeicola coprocola</name>
    <dbReference type="NCBI Taxonomy" id="310298"/>
    <lineage>
        <taxon>Bacteria</taxon>
        <taxon>Pseudomonadati</taxon>
        <taxon>Bacteroidota</taxon>
        <taxon>Bacteroidia</taxon>
        <taxon>Bacteroidales</taxon>
        <taxon>Bacteroidaceae</taxon>
        <taxon>Phocaeicola</taxon>
    </lineage>
</organism>
<dbReference type="SUPFAM" id="SSF51126">
    <property type="entry name" value="Pectin lyase-like"/>
    <property type="match status" value="1"/>
</dbReference>
<keyword evidence="2 4" id="KW-0378">Hydrolase</keyword>
<dbReference type="SMART" id="SM00710">
    <property type="entry name" value="PbH1"/>
    <property type="match status" value="4"/>
</dbReference>
<evidence type="ECO:0000256" key="4">
    <source>
        <dbReference type="RuleBase" id="RU361169"/>
    </source>
</evidence>
<dbReference type="InterPro" id="IPR012334">
    <property type="entry name" value="Pectin_lyas_fold"/>
</dbReference>
<dbReference type="AlphaFoldDB" id="A0A412GTG9"/>
<sequence>MEKVYNQISPPTFPDKTYVITDYYNGKDSLYTDAINRAIEACSSQGGGTVLVPDGEFLTAPIRLKSNVNLHLSNSTILKFTTDYNLFETVLTRIEGIDCHNISPLIYAYGENNIAITGKGKLDGQASTDNWFAEQRIRGIKSENGETVNEKTLLYQMKEDSIPVKERIFEKANGIRPQFINLYKCKNILLEGFTINRSPFWLIHPLLSENVTIKGVKMQSHGPNNDGCDPESCENVLIEDCDFDTGDDCIAIKSGRDEDGRYWNIPCKNIIVRECRMKDGHAGVAIGSEITGGCHNVWVENCQMDSPELDRIIRIKSNPMRGGNVENVFVRNITVGECKQSILGIEQKYWHVDEGPYLPLFENIHLENITSKKSQYVLHLDGFDDKSQIRNIYLKDCSFEGVEKPEINKVTGAENIRFENVTVNGEPFHEM</sequence>
<keyword evidence="6" id="KW-1185">Reference proteome</keyword>
<dbReference type="Pfam" id="PF00295">
    <property type="entry name" value="Glyco_hydro_28"/>
    <property type="match status" value="1"/>
</dbReference>